<evidence type="ECO:0000313" key="3">
    <source>
        <dbReference type="Proteomes" id="UP001500141"/>
    </source>
</evidence>
<keyword evidence="1" id="KW-1133">Transmembrane helix</keyword>
<comment type="caution">
    <text evidence="2">The sequence shown here is derived from an EMBL/GenBank/DDBJ whole genome shotgun (WGS) entry which is preliminary data.</text>
</comment>
<dbReference type="EMBL" id="BAABIP010000011">
    <property type="protein sequence ID" value="GAA4766311.1"/>
    <property type="molecule type" value="Genomic_DNA"/>
</dbReference>
<dbReference type="Proteomes" id="UP001500141">
    <property type="component" value="Unassembled WGS sequence"/>
</dbReference>
<organism evidence="2 3">
    <name type="scientific">Flavobacterium hankyongi</name>
    <dbReference type="NCBI Taxonomy" id="1176532"/>
    <lineage>
        <taxon>Bacteria</taxon>
        <taxon>Pseudomonadati</taxon>
        <taxon>Bacteroidota</taxon>
        <taxon>Flavobacteriia</taxon>
        <taxon>Flavobacteriales</taxon>
        <taxon>Flavobacteriaceae</taxon>
        <taxon>Flavobacterium</taxon>
    </lineage>
</organism>
<keyword evidence="1" id="KW-0472">Membrane</keyword>
<feature type="transmembrane region" description="Helical" evidence="1">
    <location>
        <begin position="6"/>
        <end position="39"/>
    </location>
</feature>
<reference evidence="3" key="1">
    <citation type="journal article" date="2019" name="Int. J. Syst. Evol. Microbiol.">
        <title>The Global Catalogue of Microorganisms (GCM) 10K type strain sequencing project: providing services to taxonomists for standard genome sequencing and annotation.</title>
        <authorList>
            <consortium name="The Broad Institute Genomics Platform"/>
            <consortium name="The Broad Institute Genome Sequencing Center for Infectious Disease"/>
            <person name="Wu L."/>
            <person name="Ma J."/>
        </authorList>
    </citation>
    <scope>NUCLEOTIDE SEQUENCE [LARGE SCALE GENOMIC DNA]</scope>
    <source>
        <strain evidence="3">JCM 18198</strain>
    </source>
</reference>
<proteinExistence type="predicted"/>
<evidence type="ECO:0000256" key="1">
    <source>
        <dbReference type="SAM" id="Phobius"/>
    </source>
</evidence>
<keyword evidence="1" id="KW-0812">Transmembrane</keyword>
<protein>
    <submittedName>
        <fullName evidence="2">Uncharacterized protein</fullName>
    </submittedName>
</protein>
<name>A0ABP8ZUU2_9FLAO</name>
<gene>
    <name evidence="2" type="ORF">GCM10023230_15090</name>
</gene>
<accession>A0ABP8ZUU2</accession>
<keyword evidence="3" id="KW-1185">Reference proteome</keyword>
<sequence>MKNLLIFYTIILLPLPVLAWLAINDLSLYFVIGAILYIIYRNFTDGYRLYLLGLISKNDILKFKPIFLRAKYFPKLYFGK</sequence>
<evidence type="ECO:0000313" key="2">
    <source>
        <dbReference type="EMBL" id="GAA4766311.1"/>
    </source>
</evidence>